<dbReference type="Gene3D" id="3.10.520.10">
    <property type="entry name" value="ApbE-like domains"/>
    <property type="match status" value="1"/>
</dbReference>
<sequence>MGAVLTRRRFLAISACAVAVPARAGEVARWRGRALGASTSMILTGLTPAQAAPVFAAVERELDRLEAIFSLFREGSEIARLNRVGRLRFPSAEMVAALDLSGRLHRATGGAFDPTVQPLWQALAEGRGPRGAAVGWRHVRRDREEIRFARPGMAITLNGLAQGIVTDRLAALLRGRGLTDLLIDMGEIVALGRRPDGAPWRAGIAAADGRVLKTVRLADRAVATSAPLGTVIGGRGHIIDPRAPGRPAVHATAAVSAPQAAVADGLSTAFCLLDAPAARAVVAAFPGARIEALETA</sequence>
<dbReference type="Proteomes" id="UP000236742">
    <property type="component" value="Unassembled WGS sequence"/>
</dbReference>
<dbReference type="GO" id="GO:0016740">
    <property type="term" value="F:transferase activity"/>
    <property type="evidence" value="ECO:0007669"/>
    <property type="project" value="UniProtKB-KW"/>
</dbReference>
<dbReference type="GO" id="GO:0046872">
    <property type="term" value="F:metal ion binding"/>
    <property type="evidence" value="ECO:0007669"/>
    <property type="project" value="UniProtKB-KW"/>
</dbReference>
<dbReference type="OrthoDB" id="9778595at2"/>
<keyword evidence="4" id="KW-0285">Flavoprotein</keyword>
<evidence type="ECO:0000256" key="1">
    <source>
        <dbReference type="ARBA" id="ARBA00001946"/>
    </source>
</evidence>
<name>A0A1H5TK86_9RHOB</name>
<comment type="cofactor">
    <cofactor evidence="1">
        <name>Mg(2+)</name>
        <dbReference type="ChEBI" id="CHEBI:18420"/>
    </cofactor>
</comment>
<dbReference type="RefSeq" id="WP_104006933.1">
    <property type="nucleotide sequence ID" value="NZ_FNVD01000002.1"/>
</dbReference>
<proteinExistence type="predicted"/>
<evidence type="ECO:0000256" key="9">
    <source>
        <dbReference type="ARBA" id="ARBA00031306"/>
    </source>
</evidence>
<organism evidence="11 12">
    <name type="scientific">Jhaorihella thermophila</name>
    <dbReference type="NCBI Taxonomy" id="488547"/>
    <lineage>
        <taxon>Bacteria</taxon>
        <taxon>Pseudomonadati</taxon>
        <taxon>Pseudomonadota</taxon>
        <taxon>Alphaproteobacteria</taxon>
        <taxon>Rhodobacterales</taxon>
        <taxon>Paracoccaceae</taxon>
        <taxon>Jhaorihella</taxon>
    </lineage>
</organism>
<dbReference type="InterPro" id="IPR024932">
    <property type="entry name" value="ApbE"/>
</dbReference>
<dbReference type="InterPro" id="IPR003374">
    <property type="entry name" value="ApbE-like_sf"/>
</dbReference>
<evidence type="ECO:0000256" key="6">
    <source>
        <dbReference type="ARBA" id="ARBA00022723"/>
    </source>
</evidence>
<evidence type="ECO:0000313" key="11">
    <source>
        <dbReference type="EMBL" id="SEF62598.1"/>
    </source>
</evidence>
<evidence type="ECO:0000256" key="10">
    <source>
        <dbReference type="ARBA" id="ARBA00048540"/>
    </source>
</evidence>
<evidence type="ECO:0000256" key="2">
    <source>
        <dbReference type="ARBA" id="ARBA00011955"/>
    </source>
</evidence>
<evidence type="ECO:0000313" key="12">
    <source>
        <dbReference type="Proteomes" id="UP000236742"/>
    </source>
</evidence>
<dbReference type="PANTHER" id="PTHR30040">
    <property type="entry name" value="THIAMINE BIOSYNTHESIS LIPOPROTEIN APBE"/>
    <property type="match status" value="1"/>
</dbReference>
<comment type="catalytic activity">
    <reaction evidence="10">
        <text>L-threonyl-[protein] + FAD = FMN-L-threonyl-[protein] + AMP + H(+)</text>
        <dbReference type="Rhea" id="RHEA:36847"/>
        <dbReference type="Rhea" id="RHEA-COMP:11060"/>
        <dbReference type="Rhea" id="RHEA-COMP:11061"/>
        <dbReference type="ChEBI" id="CHEBI:15378"/>
        <dbReference type="ChEBI" id="CHEBI:30013"/>
        <dbReference type="ChEBI" id="CHEBI:57692"/>
        <dbReference type="ChEBI" id="CHEBI:74257"/>
        <dbReference type="ChEBI" id="CHEBI:456215"/>
        <dbReference type="EC" id="2.7.1.180"/>
    </reaction>
</comment>
<keyword evidence="12" id="KW-1185">Reference proteome</keyword>
<dbReference type="Pfam" id="PF02424">
    <property type="entry name" value="ApbE"/>
    <property type="match status" value="1"/>
</dbReference>
<dbReference type="AlphaFoldDB" id="A0A1H5TK86"/>
<evidence type="ECO:0000256" key="3">
    <source>
        <dbReference type="ARBA" id="ARBA00016337"/>
    </source>
</evidence>
<evidence type="ECO:0000256" key="5">
    <source>
        <dbReference type="ARBA" id="ARBA00022679"/>
    </source>
</evidence>
<keyword evidence="11" id="KW-0449">Lipoprotein</keyword>
<accession>A0A1H5TK86</accession>
<dbReference type="SUPFAM" id="SSF143631">
    <property type="entry name" value="ApbE-like"/>
    <property type="match status" value="1"/>
</dbReference>
<keyword evidence="5" id="KW-0808">Transferase</keyword>
<protein>
    <recommendedName>
        <fullName evidence="3">FAD:protein FMN transferase</fullName>
        <ecNumber evidence="2">2.7.1.180</ecNumber>
    </recommendedName>
    <alternativeName>
        <fullName evidence="9">Flavin transferase</fullName>
    </alternativeName>
</protein>
<evidence type="ECO:0000256" key="7">
    <source>
        <dbReference type="ARBA" id="ARBA00022827"/>
    </source>
</evidence>
<keyword evidence="6" id="KW-0479">Metal-binding</keyword>
<evidence type="ECO:0000256" key="8">
    <source>
        <dbReference type="ARBA" id="ARBA00022842"/>
    </source>
</evidence>
<dbReference type="PANTHER" id="PTHR30040:SF2">
    <property type="entry name" value="FAD:PROTEIN FMN TRANSFERASE"/>
    <property type="match status" value="1"/>
</dbReference>
<dbReference type="EMBL" id="FNVD01000002">
    <property type="protein sequence ID" value="SEF62598.1"/>
    <property type="molecule type" value="Genomic_DNA"/>
</dbReference>
<keyword evidence="8" id="KW-0460">Magnesium</keyword>
<reference evidence="11 12" key="1">
    <citation type="submission" date="2016-10" db="EMBL/GenBank/DDBJ databases">
        <authorList>
            <person name="de Groot N.N."/>
        </authorList>
    </citation>
    <scope>NUCLEOTIDE SEQUENCE [LARGE SCALE GENOMIC DNA]</scope>
    <source>
        <strain evidence="11 12">DSM 23413</strain>
    </source>
</reference>
<dbReference type="EC" id="2.7.1.180" evidence="2"/>
<gene>
    <name evidence="11" type="ORF">SAMN05421751_102298</name>
</gene>
<evidence type="ECO:0000256" key="4">
    <source>
        <dbReference type="ARBA" id="ARBA00022630"/>
    </source>
</evidence>
<keyword evidence="7" id="KW-0274">FAD</keyword>